<name>F3YBJ3_MELPT</name>
<keyword evidence="2" id="KW-1185">Reference proteome</keyword>
<gene>
    <name evidence="1" type="ordered locus">MPTP_1442</name>
</gene>
<dbReference type="STRING" id="940190.MPTP_1442"/>
<evidence type="ECO:0000313" key="1">
    <source>
        <dbReference type="EMBL" id="BAK21871.1"/>
    </source>
</evidence>
<organism evidence="1 2">
    <name type="scientific">Melissococcus plutonius (strain ATCC 35311 / DSM 29964 / CIP 104052 / LMG 20360 / NCIMB 702443)</name>
    <dbReference type="NCBI Taxonomy" id="940190"/>
    <lineage>
        <taxon>Bacteria</taxon>
        <taxon>Bacillati</taxon>
        <taxon>Bacillota</taxon>
        <taxon>Bacilli</taxon>
        <taxon>Lactobacillales</taxon>
        <taxon>Enterococcaceae</taxon>
        <taxon>Melissococcus</taxon>
    </lineage>
</organism>
<dbReference type="AlphaFoldDB" id="F3YBJ3"/>
<dbReference type="HOGENOM" id="CLU_210898_0_0_9"/>
<dbReference type="Proteomes" id="UP000008456">
    <property type="component" value="Chromosome"/>
</dbReference>
<evidence type="ECO:0000313" key="2">
    <source>
        <dbReference type="Proteomes" id="UP000008456"/>
    </source>
</evidence>
<reference evidence="1 2" key="1">
    <citation type="journal article" date="2011" name="J. Bacteriol.">
        <title>Complete genome sequence of Melissococcus plutonius ATCC 35311.</title>
        <authorList>
            <person name="Okumura K."/>
            <person name="Arai R."/>
            <person name="Okura M."/>
            <person name="Kirikae T."/>
            <person name="Takamatsu D."/>
            <person name="Osaki M."/>
            <person name="Miyoshi-Akiyama T."/>
        </authorList>
    </citation>
    <scope>NUCLEOTIDE SEQUENCE [LARGE SCALE GENOMIC DNA]</scope>
    <source>
        <strain evidence="2">ATCC 35311 / CIP 104052 / LMG 20360 / NCIMB 702443</strain>
    </source>
</reference>
<proteinExistence type="predicted"/>
<sequence length="63" mass="7359">MKKFNITIVFIAPLLIYTLGLIDSNYALVGVIIYTGWIYLQLDIENDKHEKRKSKLMKESLNK</sequence>
<dbReference type="EMBL" id="AP012200">
    <property type="protein sequence ID" value="BAK21871.1"/>
    <property type="molecule type" value="Genomic_DNA"/>
</dbReference>
<protein>
    <submittedName>
        <fullName evidence="1">Uncharacterized protein</fullName>
    </submittedName>
</protein>
<dbReference type="KEGG" id="mps:MPTP_1442"/>
<dbReference type="RefSeq" id="WP_013774307.1">
    <property type="nucleotide sequence ID" value="NC_015516.1"/>
</dbReference>
<accession>F3YBJ3</accession>
<reference key="2">
    <citation type="submission" date="2011-04" db="EMBL/GenBank/DDBJ databases">
        <title>Whole genome sequence of Melissococcus plutonius ATCC 35311.</title>
        <authorList>
            <person name="Okumura K."/>
            <person name="Arai R."/>
            <person name="Osaki M."/>
            <person name="Okura M."/>
            <person name="Kirikae T."/>
            <person name="Takamatsu D."/>
            <person name="Akiyama T."/>
        </authorList>
    </citation>
    <scope>NUCLEOTIDE SEQUENCE</scope>
    <source>
        <strain>ATCC 35311</strain>
    </source>
</reference>